<name>Q10ZA5_TRIEI</name>
<keyword evidence="4 9" id="KW-0812">Transmembrane</keyword>
<dbReference type="eggNOG" id="COG3781">
    <property type="taxonomic scope" value="Bacteria"/>
</dbReference>
<gene>
    <name evidence="10" type="ordered locus">Tery_3315</name>
</gene>
<evidence type="ECO:0000256" key="5">
    <source>
        <dbReference type="ARBA" id="ARBA00022989"/>
    </source>
</evidence>
<keyword evidence="2" id="KW-0813">Transport</keyword>
<feature type="transmembrane region" description="Helical" evidence="9">
    <location>
        <begin position="64"/>
        <end position="82"/>
    </location>
</feature>
<feature type="transmembrane region" description="Helical" evidence="9">
    <location>
        <begin position="244"/>
        <end position="262"/>
    </location>
</feature>
<keyword evidence="6" id="KW-0406">Ion transport</keyword>
<comment type="subcellular location">
    <subcellularLocation>
        <location evidence="1">Cell membrane</location>
        <topology evidence="1">Multi-pass membrane protein</topology>
    </subcellularLocation>
</comment>
<dbReference type="HOGENOM" id="CLU_029790_4_1_3"/>
<dbReference type="EMBL" id="CP000393">
    <property type="protein sequence ID" value="ABG52419.1"/>
    <property type="molecule type" value="Genomic_DNA"/>
</dbReference>
<organism evidence="10">
    <name type="scientific">Trichodesmium erythraeum (strain IMS101)</name>
    <dbReference type="NCBI Taxonomy" id="203124"/>
    <lineage>
        <taxon>Bacteria</taxon>
        <taxon>Bacillati</taxon>
        <taxon>Cyanobacteriota</taxon>
        <taxon>Cyanophyceae</taxon>
        <taxon>Oscillatoriophycideae</taxon>
        <taxon>Oscillatoriales</taxon>
        <taxon>Microcoleaceae</taxon>
        <taxon>Trichodesmium</taxon>
    </lineage>
</organism>
<evidence type="ECO:0000256" key="6">
    <source>
        <dbReference type="ARBA" id="ARBA00023065"/>
    </source>
</evidence>
<dbReference type="GO" id="GO:0005886">
    <property type="term" value="C:plasma membrane"/>
    <property type="evidence" value="ECO:0007669"/>
    <property type="project" value="UniProtKB-SubCell"/>
</dbReference>
<dbReference type="AlphaFoldDB" id="Q10ZA5"/>
<dbReference type="InterPro" id="IPR044669">
    <property type="entry name" value="YneE/VCCN1/2-like"/>
</dbReference>
<evidence type="ECO:0000256" key="8">
    <source>
        <dbReference type="ARBA" id="ARBA00034708"/>
    </source>
</evidence>
<evidence type="ECO:0000256" key="1">
    <source>
        <dbReference type="ARBA" id="ARBA00004651"/>
    </source>
</evidence>
<evidence type="ECO:0000256" key="3">
    <source>
        <dbReference type="ARBA" id="ARBA00022475"/>
    </source>
</evidence>
<dbReference type="OrthoDB" id="445589at2"/>
<accession>Q10ZA5</accession>
<evidence type="ECO:0008006" key="11">
    <source>
        <dbReference type="Google" id="ProtNLM"/>
    </source>
</evidence>
<keyword evidence="7 9" id="KW-0472">Membrane</keyword>
<evidence type="ECO:0000256" key="2">
    <source>
        <dbReference type="ARBA" id="ARBA00022448"/>
    </source>
</evidence>
<dbReference type="KEGG" id="ter:Tery_3315"/>
<protein>
    <recommendedName>
        <fullName evidence="11">Bestrophin, RFP-TM, chloride channel</fullName>
    </recommendedName>
</protein>
<keyword evidence="3" id="KW-1003">Cell membrane</keyword>
<evidence type="ECO:0000313" key="10">
    <source>
        <dbReference type="EMBL" id="ABG52419.1"/>
    </source>
</evidence>
<sequence length="318" mass="37299">MSTNKVQSNLYREKREWLTVIFQMQYSVIPSIIFRVIFCGLFGFIISILYYLNFPVTLPIKNSIVPSLVLGLLLVFRTNTAYERFWQGRQLWGNIVNIVRNFARQIWVTVEENNQADREEKEEIIRLLVAFAIASKLHLRCQKINLELQGYMPKKWYEKIKKMNHPPIHIAFLIGDYLQNQYKRGCVNPYQLTALFQLLDKMVEALTSCEGILKTPIPLAYSIHLRQLLLIYCLLLPFQIVNQFYFWTGLVVAIISFTVLGIEEIALEIENPFGYDPNDLPLDSICTTMHHNIEDLITLTPCVRYWKSKPVNYEKHPF</sequence>
<keyword evidence="5 9" id="KW-1133">Transmembrane helix</keyword>
<evidence type="ECO:0000256" key="4">
    <source>
        <dbReference type="ARBA" id="ARBA00022692"/>
    </source>
</evidence>
<evidence type="ECO:0000256" key="7">
    <source>
        <dbReference type="ARBA" id="ARBA00023136"/>
    </source>
</evidence>
<evidence type="ECO:0000256" key="9">
    <source>
        <dbReference type="SAM" id="Phobius"/>
    </source>
</evidence>
<dbReference type="PANTHER" id="PTHR33281:SF19">
    <property type="entry name" value="VOLTAGE-DEPENDENT ANION CHANNEL-FORMING PROTEIN YNEE"/>
    <property type="match status" value="1"/>
</dbReference>
<dbReference type="GO" id="GO:0005254">
    <property type="term" value="F:chloride channel activity"/>
    <property type="evidence" value="ECO:0007669"/>
    <property type="project" value="InterPro"/>
</dbReference>
<reference evidence="10" key="1">
    <citation type="submission" date="2006-06" db="EMBL/GenBank/DDBJ databases">
        <title>Complete sequence of Trichodesmium erythraeum IMS101.</title>
        <authorList>
            <consortium name="US DOE Joint Genome Institute"/>
            <person name="Copeland A."/>
            <person name="Lucas S."/>
            <person name="Lapidus A."/>
            <person name="Barry K."/>
            <person name="Detter J.C."/>
            <person name="Glavina del Rio T."/>
            <person name="Hammon N."/>
            <person name="Israni S."/>
            <person name="Dalin E."/>
            <person name="Tice H."/>
            <person name="Pitluck S."/>
            <person name="Kiss H."/>
            <person name="Munk A.C."/>
            <person name="Brettin T."/>
            <person name="Bruce D."/>
            <person name="Han C."/>
            <person name="Tapia R."/>
            <person name="Gilna P."/>
            <person name="Schmutz J."/>
            <person name="Larimer F."/>
            <person name="Land M."/>
            <person name="Hauser L."/>
            <person name="Kyrpides N."/>
            <person name="Kim E."/>
            <person name="Richardson P."/>
        </authorList>
    </citation>
    <scope>NUCLEOTIDE SEQUENCE [LARGE SCALE GENOMIC DNA]</scope>
    <source>
        <strain evidence="10">IMS101</strain>
    </source>
</reference>
<proteinExistence type="inferred from homology"/>
<dbReference type="RefSeq" id="WP_011612764.1">
    <property type="nucleotide sequence ID" value="NC_008312.1"/>
</dbReference>
<dbReference type="Pfam" id="PF25539">
    <property type="entry name" value="Bestrophin_2"/>
    <property type="match status" value="1"/>
</dbReference>
<dbReference type="PANTHER" id="PTHR33281">
    <property type="entry name" value="UPF0187 PROTEIN YNEE"/>
    <property type="match status" value="1"/>
</dbReference>
<feature type="transmembrane region" description="Helical" evidence="9">
    <location>
        <begin position="32"/>
        <end position="52"/>
    </location>
</feature>
<comment type="similarity">
    <text evidence="8">Belongs to the anion channel-forming bestrophin (TC 1.A.46) family.</text>
</comment>